<dbReference type="Pfam" id="PF20240">
    <property type="entry name" value="DUF6597"/>
    <property type="match status" value="1"/>
</dbReference>
<organism evidence="5 6">
    <name type="scientific">Lacibacter sediminis</name>
    <dbReference type="NCBI Taxonomy" id="2760713"/>
    <lineage>
        <taxon>Bacteria</taxon>
        <taxon>Pseudomonadati</taxon>
        <taxon>Bacteroidota</taxon>
        <taxon>Chitinophagia</taxon>
        <taxon>Chitinophagales</taxon>
        <taxon>Chitinophagaceae</taxon>
        <taxon>Lacibacter</taxon>
    </lineage>
</organism>
<dbReference type="PANTHER" id="PTHR46796:SF13">
    <property type="entry name" value="HTH-TYPE TRANSCRIPTIONAL ACTIVATOR RHAS"/>
    <property type="match status" value="1"/>
</dbReference>
<dbReference type="SUPFAM" id="SSF46689">
    <property type="entry name" value="Homeodomain-like"/>
    <property type="match status" value="1"/>
</dbReference>
<evidence type="ECO:0000313" key="5">
    <source>
        <dbReference type="EMBL" id="QNA43149.1"/>
    </source>
</evidence>
<dbReference type="Pfam" id="PF12833">
    <property type="entry name" value="HTH_18"/>
    <property type="match status" value="1"/>
</dbReference>
<evidence type="ECO:0000259" key="4">
    <source>
        <dbReference type="PROSITE" id="PS01124"/>
    </source>
</evidence>
<evidence type="ECO:0000313" key="6">
    <source>
        <dbReference type="Proteomes" id="UP000515344"/>
    </source>
</evidence>
<keyword evidence="3" id="KW-0804">Transcription</keyword>
<dbReference type="SMART" id="SM00342">
    <property type="entry name" value="HTH_ARAC"/>
    <property type="match status" value="1"/>
</dbReference>
<keyword evidence="6" id="KW-1185">Reference proteome</keyword>
<dbReference type="GO" id="GO:0003700">
    <property type="term" value="F:DNA-binding transcription factor activity"/>
    <property type="evidence" value="ECO:0007669"/>
    <property type="project" value="InterPro"/>
</dbReference>
<dbReference type="RefSeq" id="WP_182801414.1">
    <property type="nucleotide sequence ID" value="NZ_CP060007.1"/>
</dbReference>
<dbReference type="EMBL" id="CP060007">
    <property type="protein sequence ID" value="QNA43149.1"/>
    <property type="molecule type" value="Genomic_DNA"/>
</dbReference>
<sequence length="282" mass="32627">MPDPAENIKTKRCAVHPALHSLIRYIVIIEADFGNVPVHLVGNFMPSPDQAMFINLYTRLKSKRSGENNFNTVTSCTLMGAQITPFKLLVEESHKTVSIIFQPGGLNRFLNIPMTELFNDGYSAREVIGREIEELLDKSHDTITLNELDIIIQSYFLKKLSKIKEPLPIDFALQQLLTNHNLNMDKIASMACMSIRSFERKCKERLGMPAKMYARIARFHKAYKMLESRPIISWTDLTYELGYYDQTHFIKDFKEFAGLTPTLLYKELSEEHIQFQLDWDKI</sequence>
<dbReference type="KEGG" id="lacs:H4075_13775"/>
<evidence type="ECO:0000256" key="2">
    <source>
        <dbReference type="ARBA" id="ARBA00023125"/>
    </source>
</evidence>
<dbReference type="InterPro" id="IPR009057">
    <property type="entry name" value="Homeodomain-like_sf"/>
</dbReference>
<dbReference type="Gene3D" id="1.10.10.60">
    <property type="entry name" value="Homeodomain-like"/>
    <property type="match status" value="1"/>
</dbReference>
<gene>
    <name evidence="5" type="ORF">H4075_13775</name>
</gene>
<dbReference type="PANTHER" id="PTHR46796">
    <property type="entry name" value="HTH-TYPE TRANSCRIPTIONAL ACTIVATOR RHAS-RELATED"/>
    <property type="match status" value="1"/>
</dbReference>
<dbReference type="AlphaFoldDB" id="A0A7G5XCE6"/>
<protein>
    <submittedName>
        <fullName evidence="5">AraC family transcriptional regulator</fullName>
    </submittedName>
</protein>
<evidence type="ECO:0000256" key="1">
    <source>
        <dbReference type="ARBA" id="ARBA00023015"/>
    </source>
</evidence>
<dbReference type="Proteomes" id="UP000515344">
    <property type="component" value="Chromosome"/>
</dbReference>
<dbReference type="PROSITE" id="PS01124">
    <property type="entry name" value="HTH_ARAC_FAMILY_2"/>
    <property type="match status" value="1"/>
</dbReference>
<reference evidence="6" key="1">
    <citation type="submission" date="2020-08" db="EMBL/GenBank/DDBJ databases">
        <title>Lacibacter sp. S13-6-6 genome sequencing.</title>
        <authorList>
            <person name="Jin L."/>
        </authorList>
    </citation>
    <scope>NUCLEOTIDE SEQUENCE [LARGE SCALE GENOMIC DNA]</scope>
    <source>
        <strain evidence="6">S13-6-6</strain>
    </source>
</reference>
<dbReference type="InterPro" id="IPR050204">
    <property type="entry name" value="AraC_XylS_family_regulators"/>
</dbReference>
<dbReference type="InterPro" id="IPR046532">
    <property type="entry name" value="DUF6597"/>
</dbReference>
<feature type="domain" description="HTH araC/xylS-type" evidence="4">
    <location>
        <begin position="167"/>
        <end position="267"/>
    </location>
</feature>
<keyword evidence="2" id="KW-0238">DNA-binding</keyword>
<proteinExistence type="predicted"/>
<name>A0A7G5XCE6_9BACT</name>
<dbReference type="InterPro" id="IPR018060">
    <property type="entry name" value="HTH_AraC"/>
</dbReference>
<evidence type="ECO:0000256" key="3">
    <source>
        <dbReference type="ARBA" id="ARBA00023163"/>
    </source>
</evidence>
<accession>A0A7G5XCE6</accession>
<dbReference type="GO" id="GO:0043565">
    <property type="term" value="F:sequence-specific DNA binding"/>
    <property type="evidence" value="ECO:0007669"/>
    <property type="project" value="InterPro"/>
</dbReference>
<keyword evidence="1" id="KW-0805">Transcription regulation</keyword>